<proteinExistence type="predicted"/>
<dbReference type="AlphaFoldDB" id="A0A976ID97"/>
<name>A0A976ID97_BRELC</name>
<evidence type="ECO:0000313" key="2">
    <source>
        <dbReference type="EMBL" id="TDH67652.1"/>
    </source>
</evidence>
<keyword evidence="3" id="KW-1185">Reference proteome</keyword>
<dbReference type="EMBL" id="SHOA02000013">
    <property type="protein sequence ID" value="TDH67652.1"/>
    <property type="molecule type" value="Genomic_DNA"/>
</dbReference>
<accession>A0A976ID97</accession>
<dbReference type="KEGG" id="blac:94346610"/>
<protein>
    <submittedName>
        <fullName evidence="2">Uncharacterized protein</fullName>
    </submittedName>
</protein>
<evidence type="ECO:0000313" key="3">
    <source>
        <dbReference type="Proteomes" id="UP000294530"/>
    </source>
</evidence>
<gene>
    <name evidence="2" type="ORF">CCR75_002842</name>
</gene>
<reference evidence="2 3" key="1">
    <citation type="journal article" date="2021" name="Genome Biol.">
        <title>AFLAP: assembly-free linkage analysis pipeline using k-mers from genome sequencing data.</title>
        <authorList>
            <person name="Fletcher K."/>
            <person name="Zhang L."/>
            <person name="Gil J."/>
            <person name="Han R."/>
            <person name="Cavanaugh K."/>
            <person name="Michelmore R."/>
        </authorList>
    </citation>
    <scope>NUCLEOTIDE SEQUENCE [LARGE SCALE GENOMIC DNA]</scope>
    <source>
        <strain evidence="2 3">SF5</strain>
    </source>
</reference>
<sequence>MDGTDPFELADDPGVRDEALDVEKRRILEEVAKNGFEPTLMSEPKSACGTLSWHESSQPTVPAVS</sequence>
<feature type="region of interest" description="Disordered" evidence="1">
    <location>
        <begin position="39"/>
        <end position="65"/>
    </location>
</feature>
<feature type="compositionally biased region" description="Polar residues" evidence="1">
    <location>
        <begin position="53"/>
        <end position="65"/>
    </location>
</feature>
<dbReference type="Proteomes" id="UP000294530">
    <property type="component" value="Unassembled WGS sequence"/>
</dbReference>
<organism evidence="2 3">
    <name type="scientific">Bremia lactucae</name>
    <name type="common">Lettuce downy mildew</name>
    <dbReference type="NCBI Taxonomy" id="4779"/>
    <lineage>
        <taxon>Eukaryota</taxon>
        <taxon>Sar</taxon>
        <taxon>Stramenopiles</taxon>
        <taxon>Oomycota</taxon>
        <taxon>Peronosporomycetes</taxon>
        <taxon>Peronosporales</taxon>
        <taxon>Peronosporaceae</taxon>
        <taxon>Bremia</taxon>
    </lineage>
</organism>
<dbReference type="GeneID" id="94346610"/>
<comment type="caution">
    <text evidence="2">The sequence shown here is derived from an EMBL/GenBank/DDBJ whole genome shotgun (WGS) entry which is preliminary data.</text>
</comment>
<dbReference type="RefSeq" id="XP_067817151.1">
    <property type="nucleotide sequence ID" value="XM_067960939.1"/>
</dbReference>
<evidence type="ECO:0000256" key="1">
    <source>
        <dbReference type="SAM" id="MobiDB-lite"/>
    </source>
</evidence>